<accession>A0A0F7JZ36</accession>
<dbReference type="Pfam" id="PF00216">
    <property type="entry name" value="Bac_DNA_binding"/>
    <property type="match status" value="1"/>
</dbReference>
<dbReference type="AlphaFoldDB" id="A0A0F7JZ36"/>
<dbReference type="EMBL" id="CP011412">
    <property type="protein sequence ID" value="AKH20967.1"/>
    <property type="molecule type" value="Genomic_DNA"/>
</dbReference>
<organism evidence="5 6">
    <name type="scientific">Sedimenticola thiotaurini</name>
    <dbReference type="NCBI Taxonomy" id="1543721"/>
    <lineage>
        <taxon>Bacteria</taxon>
        <taxon>Pseudomonadati</taxon>
        <taxon>Pseudomonadota</taxon>
        <taxon>Gammaproteobacteria</taxon>
        <taxon>Chromatiales</taxon>
        <taxon>Sedimenticolaceae</taxon>
        <taxon>Sedimenticola</taxon>
    </lineage>
</organism>
<evidence type="ECO:0000256" key="4">
    <source>
        <dbReference type="SAM" id="MobiDB-lite"/>
    </source>
</evidence>
<dbReference type="GO" id="GO:0003677">
    <property type="term" value="F:DNA binding"/>
    <property type="evidence" value="ECO:0007669"/>
    <property type="project" value="UniProtKB-KW"/>
</dbReference>
<evidence type="ECO:0008006" key="7">
    <source>
        <dbReference type="Google" id="ProtNLM"/>
    </source>
</evidence>
<keyword evidence="6" id="KW-1185">Reference proteome</keyword>
<sequence>MAVKKKAAKKTAAKKAPVAKKKVVAKKAAAKKAPAKKAAAKKAPARKATAKKAPARKTAAKRAPVKKAAAPAKPKAITTKQTKTQILQSIAEETGLTRKQVGDVFTALGTLLKGHMMRRGSGEFAIPETGVKVRRVVKPARKARMGRNPATGEPIKIAAKRATTVVKVTALKALKDTVA</sequence>
<evidence type="ECO:0000256" key="3">
    <source>
        <dbReference type="RuleBase" id="RU003939"/>
    </source>
</evidence>
<feature type="compositionally biased region" description="Low complexity" evidence="4">
    <location>
        <begin position="66"/>
        <end position="82"/>
    </location>
</feature>
<dbReference type="InterPro" id="IPR010992">
    <property type="entry name" value="IHF-like_DNA-bd_dom_sf"/>
</dbReference>
<dbReference type="Gene3D" id="4.10.520.10">
    <property type="entry name" value="IHF-like DNA-binding proteins"/>
    <property type="match status" value="1"/>
</dbReference>
<feature type="region of interest" description="Disordered" evidence="4">
    <location>
        <begin position="1"/>
        <end position="82"/>
    </location>
</feature>
<evidence type="ECO:0000256" key="2">
    <source>
        <dbReference type="ARBA" id="ARBA00023125"/>
    </source>
</evidence>
<feature type="compositionally biased region" description="Basic residues" evidence="4">
    <location>
        <begin position="1"/>
        <end position="65"/>
    </location>
</feature>
<dbReference type="Proteomes" id="UP000034410">
    <property type="component" value="Chromosome"/>
</dbReference>
<dbReference type="OrthoDB" id="331625at2"/>
<evidence type="ECO:0000256" key="1">
    <source>
        <dbReference type="ARBA" id="ARBA00010529"/>
    </source>
</evidence>
<dbReference type="InterPro" id="IPR000119">
    <property type="entry name" value="Hist_DNA-bd"/>
</dbReference>
<dbReference type="KEGG" id="seds:AAY24_12100"/>
<dbReference type="SUPFAM" id="SSF47729">
    <property type="entry name" value="IHF-like DNA-binding proteins"/>
    <property type="match status" value="1"/>
</dbReference>
<reference evidence="5 6" key="1">
    <citation type="journal article" date="2015" name="Genome Announc.">
        <title>Complete Genome Sequence of Sedimenticola thiotaurini Strain SIP-G1, a Polyphosphate- and Polyhydroxyalkanoate-Accumulating Sulfur-Oxidizing Gammaproteobacterium Isolated from Salt Marsh Sediments.</title>
        <authorList>
            <person name="Flood B.E."/>
            <person name="Jones D.S."/>
            <person name="Bailey J.V."/>
        </authorList>
    </citation>
    <scope>NUCLEOTIDE SEQUENCE [LARGE SCALE GENOMIC DNA]</scope>
    <source>
        <strain evidence="5 6">SIP-G1</strain>
    </source>
</reference>
<evidence type="ECO:0000313" key="6">
    <source>
        <dbReference type="Proteomes" id="UP000034410"/>
    </source>
</evidence>
<gene>
    <name evidence="5" type="ORF">AAY24_12100</name>
</gene>
<name>A0A0F7JZ36_9GAMM</name>
<proteinExistence type="inferred from homology"/>
<dbReference type="SMART" id="SM00411">
    <property type="entry name" value="BHL"/>
    <property type="match status" value="1"/>
</dbReference>
<keyword evidence="2" id="KW-0238">DNA-binding</keyword>
<dbReference type="GO" id="GO:0030527">
    <property type="term" value="F:structural constituent of chromatin"/>
    <property type="evidence" value="ECO:0007669"/>
    <property type="project" value="InterPro"/>
</dbReference>
<protein>
    <recommendedName>
        <fullName evidence="7">DNA-binding protein</fullName>
    </recommendedName>
</protein>
<dbReference type="CDD" id="cd13834">
    <property type="entry name" value="HU_like"/>
    <property type="match status" value="1"/>
</dbReference>
<comment type="similarity">
    <text evidence="1 3">Belongs to the bacterial histone-like protein family.</text>
</comment>
<evidence type="ECO:0000313" key="5">
    <source>
        <dbReference type="EMBL" id="AKH20967.1"/>
    </source>
</evidence>